<dbReference type="EMBL" id="CM023487">
    <property type="protein sequence ID" value="KAH6925807.1"/>
    <property type="molecule type" value="Genomic_DNA"/>
</dbReference>
<reference evidence="1" key="1">
    <citation type="submission" date="2020-05" db="EMBL/GenBank/DDBJ databases">
        <title>Large-scale comparative analyses of tick genomes elucidate their genetic diversity and vector capacities.</title>
        <authorList>
            <person name="Jia N."/>
            <person name="Wang J."/>
            <person name="Shi W."/>
            <person name="Du L."/>
            <person name="Sun Y."/>
            <person name="Zhan W."/>
            <person name="Jiang J."/>
            <person name="Wang Q."/>
            <person name="Zhang B."/>
            <person name="Ji P."/>
            <person name="Sakyi L.B."/>
            <person name="Cui X."/>
            <person name="Yuan T."/>
            <person name="Jiang B."/>
            <person name="Yang W."/>
            <person name="Lam T.T.-Y."/>
            <person name="Chang Q."/>
            <person name="Ding S."/>
            <person name="Wang X."/>
            <person name="Zhu J."/>
            <person name="Ruan X."/>
            <person name="Zhao L."/>
            <person name="Wei J."/>
            <person name="Que T."/>
            <person name="Du C."/>
            <person name="Cheng J."/>
            <person name="Dai P."/>
            <person name="Han X."/>
            <person name="Huang E."/>
            <person name="Gao Y."/>
            <person name="Liu J."/>
            <person name="Shao H."/>
            <person name="Ye R."/>
            <person name="Li L."/>
            <person name="Wei W."/>
            <person name="Wang X."/>
            <person name="Wang C."/>
            <person name="Yang T."/>
            <person name="Huo Q."/>
            <person name="Li W."/>
            <person name="Guo W."/>
            <person name="Chen H."/>
            <person name="Zhou L."/>
            <person name="Ni X."/>
            <person name="Tian J."/>
            <person name="Zhou Y."/>
            <person name="Sheng Y."/>
            <person name="Liu T."/>
            <person name="Pan Y."/>
            <person name="Xia L."/>
            <person name="Li J."/>
            <person name="Zhao F."/>
            <person name="Cao W."/>
        </authorList>
    </citation>
    <scope>NUCLEOTIDE SEQUENCE</scope>
    <source>
        <strain evidence="1">Hyas-2018</strain>
    </source>
</reference>
<sequence>MGELLLAEDGTVAALALWRWLLLLLLLLLGDDHSTQPLLLLSESLLRLRRRCEKKSIRGLGKEGFRERFSYENGARVQTAAAEIESLSPTLGISLGLPSLVEGGQKRGRRPSTGIQGAAAL</sequence>
<evidence type="ECO:0000313" key="1">
    <source>
        <dbReference type="EMBL" id="KAH6925807.1"/>
    </source>
</evidence>
<proteinExistence type="predicted"/>
<gene>
    <name evidence="1" type="ORF">HPB50_010412</name>
</gene>
<keyword evidence="2" id="KW-1185">Reference proteome</keyword>
<organism evidence="1 2">
    <name type="scientific">Hyalomma asiaticum</name>
    <name type="common">Tick</name>
    <dbReference type="NCBI Taxonomy" id="266040"/>
    <lineage>
        <taxon>Eukaryota</taxon>
        <taxon>Metazoa</taxon>
        <taxon>Ecdysozoa</taxon>
        <taxon>Arthropoda</taxon>
        <taxon>Chelicerata</taxon>
        <taxon>Arachnida</taxon>
        <taxon>Acari</taxon>
        <taxon>Parasitiformes</taxon>
        <taxon>Ixodida</taxon>
        <taxon>Ixodoidea</taxon>
        <taxon>Ixodidae</taxon>
        <taxon>Hyalomminae</taxon>
        <taxon>Hyalomma</taxon>
    </lineage>
</organism>
<name>A0ACB7RY40_HYAAI</name>
<accession>A0ACB7RY40</accession>
<evidence type="ECO:0000313" key="2">
    <source>
        <dbReference type="Proteomes" id="UP000821845"/>
    </source>
</evidence>
<protein>
    <submittedName>
        <fullName evidence="1">Uncharacterized protein</fullName>
    </submittedName>
</protein>
<comment type="caution">
    <text evidence="1">The sequence shown here is derived from an EMBL/GenBank/DDBJ whole genome shotgun (WGS) entry which is preliminary data.</text>
</comment>
<dbReference type="Proteomes" id="UP000821845">
    <property type="component" value="Chromosome 7"/>
</dbReference>